<dbReference type="AlphaFoldDB" id="A0A0F9GZC1"/>
<reference evidence="1" key="1">
    <citation type="journal article" date="2015" name="Nature">
        <title>Complex archaea that bridge the gap between prokaryotes and eukaryotes.</title>
        <authorList>
            <person name="Spang A."/>
            <person name="Saw J.H."/>
            <person name="Jorgensen S.L."/>
            <person name="Zaremba-Niedzwiedzka K."/>
            <person name="Martijn J."/>
            <person name="Lind A.E."/>
            <person name="van Eijk R."/>
            <person name="Schleper C."/>
            <person name="Guy L."/>
            <person name="Ettema T.J."/>
        </authorList>
    </citation>
    <scope>NUCLEOTIDE SEQUENCE</scope>
</reference>
<evidence type="ECO:0000313" key="1">
    <source>
        <dbReference type="EMBL" id="KKM04174.1"/>
    </source>
</evidence>
<accession>A0A0F9GZC1</accession>
<protein>
    <submittedName>
        <fullName evidence="1">Uncharacterized protein</fullName>
    </submittedName>
</protein>
<sequence length="49" mass="5390">MKRLCLVLLVIVLGSFACASQPDSEETASEWGLISKWAGYSVLPDADYR</sequence>
<proteinExistence type="predicted"/>
<comment type="caution">
    <text evidence="1">The sequence shown here is derived from an EMBL/GenBank/DDBJ whole genome shotgun (WGS) entry which is preliminary data.</text>
</comment>
<dbReference type="PROSITE" id="PS51257">
    <property type="entry name" value="PROKAR_LIPOPROTEIN"/>
    <property type="match status" value="1"/>
</dbReference>
<dbReference type="EMBL" id="LAZR01016515">
    <property type="protein sequence ID" value="KKM04174.1"/>
    <property type="molecule type" value="Genomic_DNA"/>
</dbReference>
<gene>
    <name evidence="1" type="ORF">LCGC14_1766900</name>
</gene>
<organism evidence="1">
    <name type="scientific">marine sediment metagenome</name>
    <dbReference type="NCBI Taxonomy" id="412755"/>
    <lineage>
        <taxon>unclassified sequences</taxon>
        <taxon>metagenomes</taxon>
        <taxon>ecological metagenomes</taxon>
    </lineage>
</organism>
<name>A0A0F9GZC1_9ZZZZ</name>